<reference evidence="6" key="1">
    <citation type="submission" date="2018-07" db="EMBL/GenBank/DDBJ databases">
        <authorList>
            <person name="Quirk P.G."/>
            <person name="Krulwich T.A."/>
        </authorList>
    </citation>
    <scope>NUCLEOTIDE SEQUENCE</scope>
    <source>
        <strain evidence="6">96224</strain>
    </source>
</reference>
<proteinExistence type="predicted"/>
<feature type="domain" description="EF-hand" evidence="5">
    <location>
        <begin position="7"/>
        <end position="42"/>
    </location>
</feature>
<dbReference type="PROSITE" id="PS50222">
    <property type="entry name" value="EF_HAND_2"/>
    <property type="match status" value="1"/>
</dbReference>
<dbReference type="FunFam" id="1.10.238.10:FF:000223">
    <property type="entry name" value="Related to alpha-actinin"/>
    <property type="match status" value="1"/>
</dbReference>
<evidence type="ECO:0000256" key="3">
    <source>
        <dbReference type="ARBA" id="ARBA00023203"/>
    </source>
</evidence>
<dbReference type="InterPro" id="IPR011992">
    <property type="entry name" value="EF-hand-dom_pair"/>
</dbReference>
<dbReference type="EMBL" id="UIGY01000249">
    <property type="protein sequence ID" value="SUZ13912.1"/>
    <property type="molecule type" value="Genomic_DNA"/>
</dbReference>
<keyword evidence="1" id="KW-0677">Repeat</keyword>
<dbReference type="OrthoDB" id="10017054at2759"/>
<dbReference type="SMART" id="SM01184">
    <property type="entry name" value="efhand_Ca_insen"/>
    <property type="match status" value="1"/>
</dbReference>
<evidence type="ECO:0000313" key="6">
    <source>
        <dbReference type="EMBL" id="SUZ13912.1"/>
    </source>
</evidence>
<dbReference type="SUPFAM" id="SSF47473">
    <property type="entry name" value="EF-hand"/>
    <property type="match status" value="1"/>
</dbReference>
<keyword evidence="3" id="KW-0009">Actin-binding</keyword>
<dbReference type="Pfam" id="PF08726">
    <property type="entry name" value="EFhand_Ca_insen"/>
    <property type="match status" value="1"/>
</dbReference>
<dbReference type="InterPro" id="IPR014837">
    <property type="entry name" value="EF-hand_Ca_insen"/>
</dbReference>
<keyword evidence="2" id="KW-0106">Calcium</keyword>
<dbReference type="Gene3D" id="1.10.238.10">
    <property type="entry name" value="EF-hand"/>
    <property type="match status" value="2"/>
</dbReference>
<dbReference type="PROSITE" id="PS00018">
    <property type="entry name" value="EF_HAND_1"/>
    <property type="match status" value="1"/>
</dbReference>
<protein>
    <submittedName>
        <fullName evidence="6">Bgt-5172</fullName>
    </submittedName>
</protein>
<evidence type="ECO:0000256" key="4">
    <source>
        <dbReference type="SAM" id="MobiDB-lite"/>
    </source>
</evidence>
<evidence type="ECO:0000256" key="1">
    <source>
        <dbReference type="ARBA" id="ARBA00022737"/>
    </source>
</evidence>
<dbReference type="InterPro" id="IPR002048">
    <property type="entry name" value="EF_hand_dom"/>
</dbReference>
<evidence type="ECO:0000256" key="2">
    <source>
        <dbReference type="ARBA" id="ARBA00022837"/>
    </source>
</evidence>
<dbReference type="InterPro" id="IPR018247">
    <property type="entry name" value="EF_Hand_1_Ca_BS"/>
</dbReference>
<dbReference type="GO" id="GO:0005509">
    <property type="term" value="F:calcium ion binding"/>
    <property type="evidence" value="ECO:0007669"/>
    <property type="project" value="InterPro"/>
</dbReference>
<accession>A0A381LK79</accession>
<gene>
    <name evidence="6" type="ORF">BGT96224V2_LOCUS7051</name>
</gene>
<name>A0A381LK79_BLUGR</name>
<evidence type="ECO:0000259" key="5">
    <source>
        <dbReference type="PROSITE" id="PS50222"/>
    </source>
</evidence>
<dbReference type="GO" id="GO:0003779">
    <property type="term" value="F:actin binding"/>
    <property type="evidence" value="ECO:0007669"/>
    <property type="project" value="UniProtKB-KW"/>
</dbReference>
<dbReference type="CDD" id="cd00051">
    <property type="entry name" value="EFh"/>
    <property type="match status" value="1"/>
</dbReference>
<organism evidence="6">
    <name type="scientific">Blumeria graminis f. sp. tritici 96224</name>
    <dbReference type="NCBI Taxonomy" id="1268274"/>
    <lineage>
        <taxon>Eukaryota</taxon>
        <taxon>Fungi</taxon>
        <taxon>Dikarya</taxon>
        <taxon>Ascomycota</taxon>
        <taxon>Pezizomycotina</taxon>
        <taxon>Leotiomycetes</taxon>
        <taxon>Erysiphales</taxon>
        <taxon>Erysiphaceae</taxon>
        <taxon>Blumeria</taxon>
    </lineage>
</organism>
<dbReference type="FunFam" id="1.10.238.10:FF:000097">
    <property type="entry name" value="Alpha-actinin, sarcomeric (F-actin cross linking protein)"/>
    <property type="match status" value="1"/>
</dbReference>
<dbReference type="AlphaFoldDB" id="A0A381LK79"/>
<feature type="region of interest" description="Disordered" evidence="4">
    <location>
        <begin position="151"/>
        <end position="171"/>
    </location>
</feature>
<sequence>MTNLTPIQLEEFESVFRHFDRDATNCLQELEFSAALASLGLVFSEDEVHEFFLETSNGCDYVTFEQFIRFMVDETEDQNTAEQVYQSFREVADGKPYVTEIDLRHSLVPDDVIEKLTMIVPPHKGPELKEDRGIPQYDYISFMEGLISEPDESSAASDLPSGRNHKYASEK</sequence>